<protein>
    <recommendedName>
        <fullName evidence="2">KRAB domain-containing protein</fullName>
    </recommendedName>
</protein>
<dbReference type="Pfam" id="PF01352">
    <property type="entry name" value="KRAB"/>
    <property type="match status" value="1"/>
</dbReference>
<dbReference type="SUPFAM" id="SSF109640">
    <property type="entry name" value="KRAB domain (Kruppel-associated box)"/>
    <property type="match status" value="1"/>
</dbReference>
<evidence type="ECO:0000259" key="2">
    <source>
        <dbReference type="PROSITE" id="PS50805"/>
    </source>
</evidence>
<dbReference type="Gene3D" id="6.10.140.140">
    <property type="match status" value="1"/>
</dbReference>
<dbReference type="SMART" id="SM00349">
    <property type="entry name" value="KRAB"/>
    <property type="match status" value="1"/>
</dbReference>
<reference evidence="3" key="1">
    <citation type="journal article" date="2022" name="bioRxiv">
        <title>Sequencing and chromosome-scale assembly of the giantPleurodeles waltlgenome.</title>
        <authorList>
            <person name="Brown T."/>
            <person name="Elewa A."/>
            <person name="Iarovenko S."/>
            <person name="Subramanian E."/>
            <person name="Araus A.J."/>
            <person name="Petzold A."/>
            <person name="Susuki M."/>
            <person name="Suzuki K.-i.T."/>
            <person name="Hayashi T."/>
            <person name="Toyoda A."/>
            <person name="Oliveira C."/>
            <person name="Osipova E."/>
            <person name="Leigh N.D."/>
            <person name="Simon A."/>
            <person name="Yun M.H."/>
        </authorList>
    </citation>
    <scope>NUCLEOTIDE SEQUENCE</scope>
    <source>
        <strain evidence="3">20211129_DDA</strain>
        <tissue evidence="3">Liver</tissue>
    </source>
</reference>
<feature type="region of interest" description="Disordered" evidence="1">
    <location>
        <begin position="156"/>
        <end position="175"/>
    </location>
</feature>
<dbReference type="PROSITE" id="PS50805">
    <property type="entry name" value="KRAB"/>
    <property type="match status" value="1"/>
</dbReference>
<dbReference type="InterPro" id="IPR050169">
    <property type="entry name" value="Krueppel_C2H2_ZnF"/>
</dbReference>
<keyword evidence="4" id="KW-1185">Reference proteome</keyword>
<accession>A0AAV7QL06</accession>
<proteinExistence type="predicted"/>
<dbReference type="PANTHER" id="PTHR23232:SF152">
    <property type="entry name" value="ZINC FINGER PROTEIN 182"/>
    <property type="match status" value="1"/>
</dbReference>
<dbReference type="PANTHER" id="PTHR23232">
    <property type="entry name" value="KRAB DOMAIN C2H2 ZINC FINGER"/>
    <property type="match status" value="1"/>
</dbReference>
<feature type="region of interest" description="Disordered" evidence="1">
    <location>
        <begin position="291"/>
        <end position="313"/>
    </location>
</feature>
<sequence>MSVKKSLERHETSRLDADEVYFHDVSAYFSEEEWTLLQEWQKELYRNVMKEIHQALISLGPLIATAVCSVRTKEKEEMFAVDKQSSESKPGIYSSPSDTIANPDALLRIKRENSQPLSNSEDAGRVDIDDCFRTGPLIATAVCSVTTKEKEEMCAVDKQRSEGTPGIYSSPSDTIANPDALLRIKRENSQPLSNSEDGGGVDMDDCFRTGLTGSACVEKNKRSIGFTFLNTDCVKKEDQVSISVDQHGTEMEGCGTDPTSGYEIVSLILKDEEDMCCMDLHNSRRKKRTRGLLGEPIANRKRKTGDSTEHYEGTTSRAFTGIINKTMFQSSNKDANSRSQIFDLNNTTT</sequence>
<dbReference type="EMBL" id="JANPWB010000010">
    <property type="protein sequence ID" value="KAJ1139744.1"/>
    <property type="molecule type" value="Genomic_DNA"/>
</dbReference>
<dbReference type="AlphaFoldDB" id="A0AAV7QL06"/>
<name>A0AAV7QL06_PLEWA</name>
<feature type="domain" description="KRAB" evidence="2">
    <location>
        <begin position="20"/>
        <end position="91"/>
    </location>
</feature>
<dbReference type="CDD" id="cd07765">
    <property type="entry name" value="KRAB_A-box"/>
    <property type="match status" value="1"/>
</dbReference>
<gene>
    <name evidence="3" type="ORF">NDU88_006111</name>
</gene>
<comment type="caution">
    <text evidence="3">The sequence shown here is derived from an EMBL/GenBank/DDBJ whole genome shotgun (WGS) entry which is preliminary data.</text>
</comment>
<evidence type="ECO:0000313" key="4">
    <source>
        <dbReference type="Proteomes" id="UP001066276"/>
    </source>
</evidence>
<evidence type="ECO:0000256" key="1">
    <source>
        <dbReference type="SAM" id="MobiDB-lite"/>
    </source>
</evidence>
<dbReference type="InterPro" id="IPR001909">
    <property type="entry name" value="KRAB"/>
</dbReference>
<organism evidence="3 4">
    <name type="scientific">Pleurodeles waltl</name>
    <name type="common">Iberian ribbed newt</name>
    <dbReference type="NCBI Taxonomy" id="8319"/>
    <lineage>
        <taxon>Eukaryota</taxon>
        <taxon>Metazoa</taxon>
        <taxon>Chordata</taxon>
        <taxon>Craniata</taxon>
        <taxon>Vertebrata</taxon>
        <taxon>Euteleostomi</taxon>
        <taxon>Amphibia</taxon>
        <taxon>Batrachia</taxon>
        <taxon>Caudata</taxon>
        <taxon>Salamandroidea</taxon>
        <taxon>Salamandridae</taxon>
        <taxon>Pleurodelinae</taxon>
        <taxon>Pleurodeles</taxon>
    </lineage>
</organism>
<dbReference type="GO" id="GO:0006355">
    <property type="term" value="P:regulation of DNA-templated transcription"/>
    <property type="evidence" value="ECO:0007669"/>
    <property type="project" value="InterPro"/>
</dbReference>
<dbReference type="Proteomes" id="UP001066276">
    <property type="component" value="Chromosome 6"/>
</dbReference>
<dbReference type="InterPro" id="IPR036051">
    <property type="entry name" value="KRAB_dom_sf"/>
</dbReference>
<evidence type="ECO:0000313" key="3">
    <source>
        <dbReference type="EMBL" id="KAJ1139744.1"/>
    </source>
</evidence>